<evidence type="ECO:0000313" key="7">
    <source>
        <dbReference type="EMBL" id="TDE35243.1"/>
    </source>
</evidence>
<evidence type="ECO:0000256" key="1">
    <source>
        <dbReference type="ARBA" id="ARBA00018370"/>
    </source>
</evidence>
<evidence type="ECO:0000256" key="4">
    <source>
        <dbReference type="ARBA" id="ARBA00031484"/>
    </source>
</evidence>
<evidence type="ECO:0000256" key="3">
    <source>
        <dbReference type="ARBA" id="ARBA00030642"/>
    </source>
</evidence>
<keyword evidence="2" id="KW-0732">Signal</keyword>
<dbReference type="InterPro" id="IPR050280">
    <property type="entry name" value="OMP_Chaperone_SurA"/>
</dbReference>
<gene>
    <name evidence="7" type="ORF">E1B25_17710</name>
</gene>
<dbReference type="PANTHER" id="PTHR47637">
    <property type="entry name" value="CHAPERONE SURA"/>
    <property type="match status" value="1"/>
</dbReference>
<name>A0A4R5ELP9_9RHOB</name>
<dbReference type="PROSITE" id="PS01096">
    <property type="entry name" value="PPIC_PPIASE_1"/>
    <property type="match status" value="1"/>
</dbReference>
<dbReference type="InterPro" id="IPR023058">
    <property type="entry name" value="PPIase_PpiC_CS"/>
</dbReference>
<dbReference type="Gene3D" id="3.10.50.40">
    <property type="match status" value="1"/>
</dbReference>
<protein>
    <recommendedName>
        <fullName evidence="1">Parvulin-like PPIase</fullName>
    </recommendedName>
    <alternativeName>
        <fullName evidence="3">Peptidyl-prolyl cis-trans isomerase plp</fullName>
    </alternativeName>
    <alternativeName>
        <fullName evidence="4">Rotamase plp</fullName>
    </alternativeName>
</protein>
<dbReference type="InterPro" id="IPR027304">
    <property type="entry name" value="Trigger_fact/SurA_dom_sf"/>
</dbReference>
<keyword evidence="5 7" id="KW-0413">Isomerase</keyword>
<dbReference type="EMBL" id="SMFP01000014">
    <property type="protein sequence ID" value="TDE35243.1"/>
    <property type="molecule type" value="Genomic_DNA"/>
</dbReference>
<dbReference type="PANTHER" id="PTHR47637:SF1">
    <property type="entry name" value="CHAPERONE SURA"/>
    <property type="match status" value="1"/>
</dbReference>
<reference evidence="7 8" key="1">
    <citation type="submission" date="2019-03" db="EMBL/GenBank/DDBJ databases">
        <authorList>
            <person name="Zhang S."/>
        </authorList>
    </citation>
    <scope>NUCLEOTIDE SEQUENCE [LARGE SCALE GENOMIC DNA]</scope>
    <source>
        <strain evidence="7 8">S4J41</strain>
    </source>
</reference>
<dbReference type="InterPro" id="IPR000297">
    <property type="entry name" value="PPIase_PpiC"/>
</dbReference>
<comment type="caution">
    <text evidence="7">The sequence shown here is derived from an EMBL/GenBank/DDBJ whole genome shotgun (WGS) entry which is preliminary data.</text>
</comment>
<keyword evidence="8" id="KW-1185">Reference proteome</keyword>
<dbReference type="Proteomes" id="UP000294662">
    <property type="component" value="Unassembled WGS sequence"/>
</dbReference>
<dbReference type="Pfam" id="PF00639">
    <property type="entry name" value="Rotamase"/>
    <property type="match status" value="1"/>
</dbReference>
<organism evidence="7 8">
    <name type="scientific">Antarcticimicrobium sediminis</name>
    <dbReference type="NCBI Taxonomy" id="2546227"/>
    <lineage>
        <taxon>Bacteria</taxon>
        <taxon>Pseudomonadati</taxon>
        <taxon>Pseudomonadota</taxon>
        <taxon>Alphaproteobacteria</taxon>
        <taxon>Rhodobacterales</taxon>
        <taxon>Paracoccaceae</taxon>
        <taxon>Antarcticimicrobium</taxon>
    </lineage>
</organism>
<dbReference type="RefSeq" id="WP_132830930.1">
    <property type="nucleotide sequence ID" value="NZ_SMFP01000014.1"/>
</dbReference>
<sequence>MNRHTRAATGLLAMLGLILIATSPRPGLAQGLFSPVITVNGDAITRYELEQRAQLLRLLNAPGNHGELARTALIEDRLKQQAAKAVDIELTPEQIKAGIDEFAARTKLSTDEVLQALAEGGVSRQSLRDFVKMNLLWRDYIAARFGARARPSDAEIDRAMSRGSASSGIQVLLSEVIIPVTPQTAAQVGGLAEQIAQVNGYDAFSAAATQYSASDSRTQGGRLSWMPLSRLPAPLQPVILGLQKGEITAPLTLPNAVALFQMRGIRETGVGEPRYAALDYASYMIPGGRSAEALTKARAISDQIDTCDDLYGIAKDQPPEVLERKTQAPREIPRDVALELAKLDTDEISTALTRNNGQTLVLLMLCGRTADSVAEASRDQIANALIEQRLQSFATSHLEQLRADALIVEK</sequence>
<keyword evidence="5" id="KW-0697">Rotamase</keyword>
<dbReference type="AlphaFoldDB" id="A0A4R5ELP9"/>
<dbReference type="SUPFAM" id="SSF109998">
    <property type="entry name" value="Triger factor/SurA peptide-binding domain-like"/>
    <property type="match status" value="1"/>
</dbReference>
<proteinExistence type="predicted"/>
<evidence type="ECO:0000313" key="8">
    <source>
        <dbReference type="Proteomes" id="UP000294662"/>
    </source>
</evidence>
<evidence type="ECO:0000256" key="5">
    <source>
        <dbReference type="PROSITE-ProRule" id="PRU00278"/>
    </source>
</evidence>
<dbReference type="InterPro" id="IPR046357">
    <property type="entry name" value="PPIase_dom_sf"/>
</dbReference>
<dbReference type="OrthoDB" id="9791746at2"/>
<dbReference type="PROSITE" id="PS50198">
    <property type="entry name" value="PPIC_PPIASE_2"/>
    <property type="match status" value="1"/>
</dbReference>
<feature type="domain" description="PpiC" evidence="6">
    <location>
        <begin position="168"/>
        <end position="264"/>
    </location>
</feature>
<accession>A0A4R5ELP9</accession>
<dbReference type="GO" id="GO:0003755">
    <property type="term" value="F:peptidyl-prolyl cis-trans isomerase activity"/>
    <property type="evidence" value="ECO:0007669"/>
    <property type="project" value="UniProtKB-KW"/>
</dbReference>
<dbReference type="Gene3D" id="1.10.4030.10">
    <property type="entry name" value="Porin chaperone SurA, peptide-binding domain"/>
    <property type="match status" value="1"/>
</dbReference>
<evidence type="ECO:0000256" key="2">
    <source>
        <dbReference type="ARBA" id="ARBA00022729"/>
    </source>
</evidence>
<dbReference type="SUPFAM" id="SSF54534">
    <property type="entry name" value="FKBP-like"/>
    <property type="match status" value="1"/>
</dbReference>
<evidence type="ECO:0000259" key="6">
    <source>
        <dbReference type="PROSITE" id="PS50198"/>
    </source>
</evidence>